<dbReference type="GeneID" id="92387803"/>
<reference evidence="3" key="1">
    <citation type="journal article" date="2014" name="Int. J. Syst. Evol. Microbiol.">
        <title>Complete genome sequence of Corynebacterium casei LMG S-19264T (=DSM 44701T), isolated from a smear-ripened cheese.</title>
        <authorList>
            <consortium name="US DOE Joint Genome Institute (JGI-PGF)"/>
            <person name="Walter F."/>
            <person name="Albersmeier A."/>
            <person name="Kalinowski J."/>
            <person name="Ruckert C."/>
        </authorList>
    </citation>
    <scope>NUCLEOTIDE SEQUENCE</scope>
    <source>
        <strain evidence="3">JCM 19018</strain>
    </source>
</reference>
<protein>
    <recommendedName>
        <fullName evidence="5">HTH domain-containing protein</fullName>
    </recommendedName>
</protein>
<reference evidence="3" key="2">
    <citation type="submission" date="2020-09" db="EMBL/GenBank/DDBJ databases">
        <authorList>
            <person name="Sun Q."/>
            <person name="Ohkuma M."/>
        </authorList>
    </citation>
    <scope>NUCLEOTIDE SEQUENCE</scope>
    <source>
        <strain evidence="3">JCM 19018</strain>
    </source>
</reference>
<name>A0A830EPZ0_9EURY</name>
<dbReference type="EMBL" id="BMPD01000010">
    <property type="protein sequence ID" value="GGK83488.1"/>
    <property type="molecule type" value="Genomic_DNA"/>
</dbReference>
<organism evidence="3 4">
    <name type="scientific">Haloarcula sebkhae</name>
    <dbReference type="NCBI Taxonomy" id="932660"/>
    <lineage>
        <taxon>Archaea</taxon>
        <taxon>Methanobacteriati</taxon>
        <taxon>Methanobacteriota</taxon>
        <taxon>Stenosarchaea group</taxon>
        <taxon>Halobacteria</taxon>
        <taxon>Halobacteriales</taxon>
        <taxon>Haloarculaceae</taxon>
        <taxon>Haloarcula</taxon>
    </lineage>
</organism>
<dbReference type="OrthoDB" id="216755at2157"/>
<dbReference type="InterPro" id="IPR006793">
    <property type="entry name" value="FaeA"/>
</dbReference>
<dbReference type="Proteomes" id="UP000614221">
    <property type="component" value="Unassembled WGS sequence"/>
</dbReference>
<keyword evidence="1" id="KW-0805">Transcription regulation</keyword>
<sequence length="79" mass="8996">MSTKGPEPTVSDTELIEAIDRTNRPFATAGEVAELVDLSNWRVRQRLERLDEQNKINRSRIGGGPFIYWLDGSFSDESR</sequence>
<accession>A0A830EPZ0</accession>
<dbReference type="RefSeq" id="WP_079980889.1">
    <property type="nucleotide sequence ID" value="NZ_BMPD01000010.1"/>
</dbReference>
<keyword evidence="2" id="KW-0804">Transcription</keyword>
<dbReference type="SUPFAM" id="SSF46785">
    <property type="entry name" value="Winged helix' DNA-binding domain"/>
    <property type="match status" value="1"/>
</dbReference>
<evidence type="ECO:0000256" key="2">
    <source>
        <dbReference type="ARBA" id="ARBA00023163"/>
    </source>
</evidence>
<comment type="caution">
    <text evidence="3">The sequence shown here is derived from an EMBL/GenBank/DDBJ whole genome shotgun (WGS) entry which is preliminary data.</text>
</comment>
<evidence type="ECO:0000313" key="3">
    <source>
        <dbReference type="EMBL" id="GGK83488.1"/>
    </source>
</evidence>
<evidence type="ECO:0008006" key="5">
    <source>
        <dbReference type="Google" id="ProtNLM"/>
    </source>
</evidence>
<dbReference type="InterPro" id="IPR036388">
    <property type="entry name" value="WH-like_DNA-bd_sf"/>
</dbReference>
<evidence type="ECO:0000313" key="4">
    <source>
        <dbReference type="Proteomes" id="UP000614221"/>
    </source>
</evidence>
<dbReference type="InterPro" id="IPR036390">
    <property type="entry name" value="WH_DNA-bd_sf"/>
</dbReference>
<dbReference type="AlphaFoldDB" id="A0A830EPZ0"/>
<dbReference type="Gene3D" id="1.10.10.10">
    <property type="entry name" value="Winged helix-like DNA-binding domain superfamily/Winged helix DNA-binding domain"/>
    <property type="match status" value="1"/>
</dbReference>
<gene>
    <name evidence="3" type="ORF">GCM10009067_39610</name>
</gene>
<dbReference type="Pfam" id="PF04703">
    <property type="entry name" value="FaeA"/>
    <property type="match status" value="1"/>
</dbReference>
<dbReference type="GO" id="GO:0006355">
    <property type="term" value="P:regulation of DNA-templated transcription"/>
    <property type="evidence" value="ECO:0007669"/>
    <property type="project" value="InterPro"/>
</dbReference>
<evidence type="ECO:0000256" key="1">
    <source>
        <dbReference type="ARBA" id="ARBA00023015"/>
    </source>
</evidence>
<proteinExistence type="predicted"/>